<dbReference type="CDD" id="cd04179">
    <property type="entry name" value="DPM_DPG-synthase_like"/>
    <property type="match status" value="1"/>
</dbReference>
<dbReference type="InterPro" id="IPR029044">
    <property type="entry name" value="Nucleotide-diphossugar_trans"/>
</dbReference>
<evidence type="ECO:0000256" key="1">
    <source>
        <dbReference type="SAM" id="Phobius"/>
    </source>
</evidence>
<dbReference type="Gene3D" id="3.90.550.10">
    <property type="entry name" value="Spore Coat Polysaccharide Biosynthesis Protein SpsA, Chain A"/>
    <property type="match status" value="1"/>
</dbReference>
<sequence length="323" mass="35098">MRLVIQIPCFNEEATLPAVVADLPRHIPGIDDIRVLVIDDGSTDRTVEVARRLGVDHILGNRVNQGLARTFQAGIDHALALGADIIVNTDGDNQYAGASIPDLVRPVVEGRAEVVIGDRRPDRNPEFPFLKRRLQWLGSRVVGRLAGVAVGDAVSGFRAYSRDAALKLNVMTAFSYTTETLIHAGQGGLRIVSVPVATNPATRPSRLSRSMWGFLWKQLITIVRSVFMYRALSAFVALGLGMVLLGTLPILRFLYFYVSGDGDGHIQSLVLGSLCFALGFMTLVIAFLGDAVATNRRLLEKTLERVRRLELAARAGDDPDAAG</sequence>
<dbReference type="Proteomes" id="UP000217076">
    <property type="component" value="Unassembled WGS sequence"/>
</dbReference>
<keyword evidence="1" id="KW-0472">Membrane</keyword>
<dbReference type="OrthoDB" id="9807795at2"/>
<feature type="transmembrane region" description="Helical" evidence="1">
    <location>
        <begin position="234"/>
        <end position="258"/>
    </location>
</feature>
<accession>A0A1G8CZN7</accession>
<dbReference type="EMBL" id="FNCV01000007">
    <property type="protein sequence ID" value="SDH50683.1"/>
    <property type="molecule type" value="Genomic_DNA"/>
</dbReference>
<evidence type="ECO:0000313" key="3">
    <source>
        <dbReference type="EMBL" id="SDH50683.1"/>
    </source>
</evidence>
<feature type="domain" description="Glycosyltransferase 2-like" evidence="2">
    <location>
        <begin position="7"/>
        <end position="165"/>
    </location>
</feature>
<name>A0A1G8CZN7_9PROT</name>
<dbReference type="SUPFAM" id="SSF53448">
    <property type="entry name" value="Nucleotide-diphospho-sugar transferases"/>
    <property type="match status" value="1"/>
</dbReference>
<organism evidence="3 4">
    <name type="scientific">Roseospirillum parvum</name>
    <dbReference type="NCBI Taxonomy" id="83401"/>
    <lineage>
        <taxon>Bacteria</taxon>
        <taxon>Pseudomonadati</taxon>
        <taxon>Pseudomonadota</taxon>
        <taxon>Alphaproteobacteria</taxon>
        <taxon>Rhodospirillales</taxon>
        <taxon>Rhodospirillaceae</taxon>
        <taxon>Roseospirillum</taxon>
    </lineage>
</organism>
<dbReference type="PANTHER" id="PTHR48090">
    <property type="entry name" value="UNDECAPRENYL-PHOSPHATE 4-DEOXY-4-FORMAMIDO-L-ARABINOSE TRANSFERASE-RELATED"/>
    <property type="match status" value="1"/>
</dbReference>
<dbReference type="InterPro" id="IPR001173">
    <property type="entry name" value="Glyco_trans_2-like"/>
</dbReference>
<dbReference type="PANTHER" id="PTHR48090:SF7">
    <property type="entry name" value="RFBJ PROTEIN"/>
    <property type="match status" value="1"/>
</dbReference>
<dbReference type="AlphaFoldDB" id="A0A1G8CZN7"/>
<evidence type="ECO:0000259" key="2">
    <source>
        <dbReference type="Pfam" id="PF00535"/>
    </source>
</evidence>
<dbReference type="InterPro" id="IPR050256">
    <property type="entry name" value="Glycosyltransferase_2"/>
</dbReference>
<dbReference type="Pfam" id="PF00535">
    <property type="entry name" value="Glycos_transf_2"/>
    <property type="match status" value="1"/>
</dbReference>
<feature type="transmembrane region" description="Helical" evidence="1">
    <location>
        <begin position="270"/>
        <end position="293"/>
    </location>
</feature>
<keyword evidence="4" id="KW-1185">Reference proteome</keyword>
<keyword evidence="3" id="KW-0808">Transferase</keyword>
<dbReference type="STRING" id="83401.SAMN05421742_107136"/>
<reference evidence="4" key="1">
    <citation type="submission" date="2016-10" db="EMBL/GenBank/DDBJ databases">
        <authorList>
            <person name="Varghese N."/>
            <person name="Submissions S."/>
        </authorList>
    </citation>
    <scope>NUCLEOTIDE SEQUENCE [LARGE SCALE GENOMIC DNA]</scope>
    <source>
        <strain evidence="4">930I</strain>
    </source>
</reference>
<evidence type="ECO:0000313" key="4">
    <source>
        <dbReference type="Proteomes" id="UP000217076"/>
    </source>
</evidence>
<gene>
    <name evidence="3" type="ORF">SAMN05421742_107136</name>
</gene>
<protein>
    <submittedName>
        <fullName evidence="3">Glycosyltransferase involved in cell wall bisynthesis</fullName>
    </submittedName>
</protein>
<dbReference type="GO" id="GO:0016740">
    <property type="term" value="F:transferase activity"/>
    <property type="evidence" value="ECO:0007669"/>
    <property type="project" value="UniProtKB-KW"/>
</dbReference>
<proteinExistence type="predicted"/>
<keyword evidence="1" id="KW-0812">Transmembrane</keyword>
<keyword evidence="1" id="KW-1133">Transmembrane helix</keyword>